<feature type="transmembrane region" description="Helical" evidence="1">
    <location>
        <begin position="12"/>
        <end position="31"/>
    </location>
</feature>
<dbReference type="EMBL" id="SCEB01006255">
    <property type="protein sequence ID" value="RXM92454.1"/>
    <property type="molecule type" value="Genomic_DNA"/>
</dbReference>
<evidence type="ECO:0000256" key="1">
    <source>
        <dbReference type="SAM" id="Phobius"/>
    </source>
</evidence>
<dbReference type="Proteomes" id="UP000289886">
    <property type="component" value="Unassembled WGS sequence"/>
</dbReference>
<dbReference type="GO" id="GO:0016740">
    <property type="term" value="F:transferase activity"/>
    <property type="evidence" value="ECO:0007669"/>
    <property type="project" value="UniProtKB-KW"/>
</dbReference>
<gene>
    <name evidence="2" type="ORF">EOD39_20116</name>
</gene>
<reference evidence="2 3" key="1">
    <citation type="submission" date="2019-01" db="EMBL/GenBank/DDBJ databases">
        <title>Draft Genome and Complete Hox-Cluster Characterization of the Sterlet Sturgeon (Acipenser ruthenus).</title>
        <authorList>
            <person name="Wei Q."/>
        </authorList>
    </citation>
    <scope>NUCLEOTIDE SEQUENCE [LARGE SCALE GENOMIC DNA]</scope>
    <source>
        <strain evidence="2">WHYD16114868_AA</strain>
        <tissue evidence="2">Blood</tissue>
    </source>
</reference>
<evidence type="ECO:0000313" key="3">
    <source>
        <dbReference type="Proteomes" id="UP000289886"/>
    </source>
</evidence>
<accession>A0A444UWB1</accession>
<protein>
    <submittedName>
        <fullName evidence="2">Polypeptide N-acetylgalactosaminyltransferase-like 6</fullName>
    </submittedName>
</protein>
<keyword evidence="3" id="KW-1185">Reference proteome</keyword>
<proteinExistence type="predicted"/>
<dbReference type="AlphaFoldDB" id="A0A444UWB1"/>
<keyword evidence="1" id="KW-0472">Membrane</keyword>
<comment type="caution">
    <text evidence="2">The sequence shown here is derived from an EMBL/GenBank/DDBJ whole genome shotgun (WGS) entry which is preliminary data.</text>
</comment>
<sequence>MRRKEKRLLQIAGLLIAAILFLPNVGLWSLYRDKVLDNSPEREGGAGSAAAQISDSARVFSRQRLSQC</sequence>
<organism evidence="2 3">
    <name type="scientific">Acipenser ruthenus</name>
    <name type="common">Sterlet sturgeon</name>
    <dbReference type="NCBI Taxonomy" id="7906"/>
    <lineage>
        <taxon>Eukaryota</taxon>
        <taxon>Metazoa</taxon>
        <taxon>Chordata</taxon>
        <taxon>Craniata</taxon>
        <taxon>Vertebrata</taxon>
        <taxon>Euteleostomi</taxon>
        <taxon>Actinopterygii</taxon>
        <taxon>Chondrostei</taxon>
        <taxon>Acipenseriformes</taxon>
        <taxon>Acipenseridae</taxon>
        <taxon>Acipenser</taxon>
    </lineage>
</organism>
<keyword evidence="1" id="KW-1133">Transmembrane helix</keyword>
<evidence type="ECO:0000313" key="2">
    <source>
        <dbReference type="EMBL" id="RXM92454.1"/>
    </source>
</evidence>
<keyword evidence="1" id="KW-0812">Transmembrane</keyword>
<name>A0A444UWB1_ACIRT</name>
<keyword evidence="2" id="KW-0808">Transferase</keyword>